<proteinExistence type="predicted"/>
<keyword evidence="1" id="KW-0812">Transmembrane</keyword>
<keyword evidence="3" id="KW-1185">Reference proteome</keyword>
<keyword evidence="1" id="KW-0472">Membrane</keyword>
<evidence type="ECO:0000313" key="3">
    <source>
        <dbReference type="Proteomes" id="UP000298325"/>
    </source>
</evidence>
<organism evidence="2 3">
    <name type="scientific">Marinobacter confluentis</name>
    <dbReference type="NCBI Taxonomy" id="1697557"/>
    <lineage>
        <taxon>Bacteria</taxon>
        <taxon>Pseudomonadati</taxon>
        <taxon>Pseudomonadota</taxon>
        <taxon>Gammaproteobacteria</taxon>
        <taxon>Pseudomonadales</taxon>
        <taxon>Marinobacteraceae</taxon>
        <taxon>Marinobacter</taxon>
    </lineage>
</organism>
<dbReference type="AlphaFoldDB" id="A0A4Z1C1A4"/>
<gene>
    <name evidence="2" type="ORF">E5Q11_00335</name>
</gene>
<accession>A0A4Z1C1A4</accession>
<dbReference type="OrthoDB" id="6369153at2"/>
<keyword evidence="1" id="KW-1133">Transmembrane helix</keyword>
<feature type="transmembrane region" description="Helical" evidence="1">
    <location>
        <begin position="12"/>
        <end position="33"/>
    </location>
</feature>
<name>A0A4Z1C1A4_9GAMM</name>
<feature type="transmembrane region" description="Helical" evidence="1">
    <location>
        <begin position="39"/>
        <end position="56"/>
    </location>
</feature>
<dbReference type="EMBL" id="SRPF01000001">
    <property type="protein sequence ID" value="TGN41038.1"/>
    <property type="molecule type" value="Genomic_DNA"/>
</dbReference>
<dbReference type="RefSeq" id="WP_135801426.1">
    <property type="nucleotide sequence ID" value="NZ_SRPF01000001.1"/>
</dbReference>
<reference evidence="2 3" key="1">
    <citation type="submission" date="2019-04" db="EMBL/GenBank/DDBJ databases">
        <authorList>
            <person name="Park S."/>
            <person name="Yoon J.-H."/>
        </authorList>
    </citation>
    <scope>NUCLEOTIDE SEQUENCE [LARGE SCALE GENOMIC DNA]</scope>
    <source>
        <strain evidence="2 3">HJM-18</strain>
    </source>
</reference>
<evidence type="ECO:0000313" key="2">
    <source>
        <dbReference type="EMBL" id="TGN41038.1"/>
    </source>
</evidence>
<dbReference type="Proteomes" id="UP000298325">
    <property type="component" value="Unassembled WGS sequence"/>
</dbReference>
<evidence type="ECO:0000256" key="1">
    <source>
        <dbReference type="SAM" id="Phobius"/>
    </source>
</evidence>
<protein>
    <submittedName>
        <fullName evidence="2">Uncharacterized protein</fullName>
    </submittedName>
</protein>
<comment type="caution">
    <text evidence="2">The sequence shown here is derived from an EMBL/GenBank/DDBJ whole genome shotgun (WGS) entry which is preliminary data.</text>
</comment>
<sequence length="162" mass="18015">MSSRIDLAIRPSAGVGCLVALPWAGLGMFNLILALTYSLWFLALIPLALAGGIYQWKLNGRLGLQRSVVRLTVNVDQLQLQHRNGQKYPVRADPSSRLYPRLAILKLMPSDTTNRPSTVLLWADRADCGDSGSLGNVPADQHRQLRAWLRLGPSSEQRRHNH</sequence>